<keyword evidence="2" id="KW-0812">Transmembrane</keyword>
<keyword evidence="1" id="KW-0175">Coiled coil</keyword>
<dbReference type="OrthoDB" id="1119072at2"/>
<evidence type="ECO:0000313" key="3">
    <source>
        <dbReference type="EMBL" id="TYP99067.1"/>
    </source>
</evidence>
<dbReference type="InterPro" id="IPR036680">
    <property type="entry name" value="SPOR-like_sf"/>
</dbReference>
<dbReference type="RefSeq" id="WP_148869855.1">
    <property type="nucleotide sequence ID" value="NZ_VNIA01000002.1"/>
</dbReference>
<dbReference type="SUPFAM" id="SSF110997">
    <property type="entry name" value="Sporulation related repeat"/>
    <property type="match status" value="1"/>
</dbReference>
<reference evidence="3 4" key="1">
    <citation type="submission" date="2019-07" db="EMBL/GenBank/DDBJ databases">
        <title>Genomic Encyclopedia of Type Strains, Phase IV (KMG-IV): sequencing the most valuable type-strain genomes for metagenomic binning, comparative biology and taxonomic classification.</title>
        <authorList>
            <person name="Goeker M."/>
        </authorList>
    </citation>
    <scope>NUCLEOTIDE SEQUENCE [LARGE SCALE GENOMIC DNA]</scope>
    <source>
        <strain evidence="3 4">DSM 18961</strain>
    </source>
</reference>
<proteinExistence type="predicted"/>
<comment type="caution">
    <text evidence="3">The sequence shown here is derived from an EMBL/GenBank/DDBJ whole genome shotgun (WGS) entry which is preliminary data.</text>
</comment>
<evidence type="ECO:0000313" key="4">
    <source>
        <dbReference type="Proteomes" id="UP000323136"/>
    </source>
</evidence>
<organism evidence="3 4">
    <name type="scientific">Tenacibaculum adriaticum</name>
    <dbReference type="NCBI Taxonomy" id="413713"/>
    <lineage>
        <taxon>Bacteria</taxon>
        <taxon>Pseudomonadati</taxon>
        <taxon>Bacteroidota</taxon>
        <taxon>Flavobacteriia</taxon>
        <taxon>Flavobacteriales</taxon>
        <taxon>Flavobacteriaceae</taxon>
        <taxon>Tenacibaculum</taxon>
    </lineage>
</organism>
<dbReference type="Proteomes" id="UP000323136">
    <property type="component" value="Unassembled WGS sequence"/>
</dbReference>
<evidence type="ECO:0000256" key="2">
    <source>
        <dbReference type="SAM" id="Phobius"/>
    </source>
</evidence>
<dbReference type="EMBL" id="VNIA01000002">
    <property type="protein sequence ID" value="TYP99067.1"/>
    <property type="molecule type" value="Genomic_DNA"/>
</dbReference>
<dbReference type="AlphaFoldDB" id="A0A5S5DT65"/>
<sequence length="204" mass="22955">MPYLDEQELAALRSEIHDANIKKDELEIELNKKIEEYDDAKHTARNRNIILGTLVGIAAALAFYFYNNQTANNIDVNSIKQAEATRVLDSISSLQDFSDENENDDENDDTNSLEEDTTVLSNSLDGETIYSVQIGVFTKNKHALLSKTIAGTVSNGELFKYSVGLFKTLREAQDFRRELVKIGFSDAFVASYINGQRQQIHKPN</sequence>
<evidence type="ECO:0008006" key="5">
    <source>
        <dbReference type="Google" id="ProtNLM"/>
    </source>
</evidence>
<keyword evidence="2" id="KW-1133">Transmembrane helix</keyword>
<keyword evidence="2" id="KW-0472">Membrane</keyword>
<feature type="coiled-coil region" evidence="1">
    <location>
        <begin position="9"/>
        <end position="43"/>
    </location>
</feature>
<gene>
    <name evidence="3" type="ORF">C7447_102385</name>
</gene>
<evidence type="ECO:0000256" key="1">
    <source>
        <dbReference type="SAM" id="Coils"/>
    </source>
</evidence>
<name>A0A5S5DT65_9FLAO</name>
<keyword evidence="4" id="KW-1185">Reference proteome</keyword>
<protein>
    <recommendedName>
        <fullName evidence="5">Sporulation related protein</fullName>
    </recommendedName>
</protein>
<dbReference type="GO" id="GO:0042834">
    <property type="term" value="F:peptidoglycan binding"/>
    <property type="evidence" value="ECO:0007669"/>
    <property type="project" value="InterPro"/>
</dbReference>
<feature type="transmembrane region" description="Helical" evidence="2">
    <location>
        <begin position="49"/>
        <end position="66"/>
    </location>
</feature>
<accession>A0A5S5DT65</accession>